<gene>
    <name evidence="1" type="ORF">S01H4_44406</name>
</gene>
<feature type="non-terminal residue" evidence="1">
    <location>
        <position position="1"/>
    </location>
</feature>
<accession>X1CDV5</accession>
<dbReference type="AlphaFoldDB" id="X1CDV5"/>
<evidence type="ECO:0000313" key="1">
    <source>
        <dbReference type="EMBL" id="GAG91322.1"/>
    </source>
</evidence>
<protein>
    <recommendedName>
        <fullName evidence="2">Transposase IS66 zinc-finger binding domain-containing protein</fullName>
    </recommendedName>
</protein>
<comment type="caution">
    <text evidence="1">The sequence shown here is derived from an EMBL/GenBank/DDBJ whole genome shotgun (WGS) entry which is preliminary data.</text>
</comment>
<organism evidence="1">
    <name type="scientific">marine sediment metagenome</name>
    <dbReference type="NCBI Taxonomy" id="412755"/>
    <lineage>
        <taxon>unclassified sequences</taxon>
        <taxon>metagenomes</taxon>
        <taxon>ecological metagenomes</taxon>
    </lineage>
</organism>
<dbReference type="EMBL" id="BART01024620">
    <property type="protein sequence ID" value="GAG91322.1"/>
    <property type="molecule type" value="Genomic_DNA"/>
</dbReference>
<reference evidence="1" key="1">
    <citation type="journal article" date="2014" name="Front. Microbiol.">
        <title>High frequency of phylogenetically diverse reductive dehalogenase-homologous genes in deep subseafloor sedimentary metagenomes.</title>
        <authorList>
            <person name="Kawai M."/>
            <person name="Futagami T."/>
            <person name="Toyoda A."/>
            <person name="Takaki Y."/>
            <person name="Nishi S."/>
            <person name="Hori S."/>
            <person name="Arai W."/>
            <person name="Tsubouchi T."/>
            <person name="Morono Y."/>
            <person name="Uchiyama I."/>
            <person name="Ito T."/>
            <person name="Fujiyama A."/>
            <person name="Inagaki F."/>
            <person name="Takami H."/>
        </authorList>
    </citation>
    <scope>NUCLEOTIDE SEQUENCE</scope>
    <source>
        <strain evidence="1">Expedition CK06-06</strain>
    </source>
</reference>
<evidence type="ECO:0008006" key="2">
    <source>
        <dbReference type="Google" id="ProtNLM"/>
    </source>
</evidence>
<proteinExistence type="predicted"/>
<name>X1CDV5_9ZZZZ</name>
<dbReference type="PANTHER" id="PTHR33678">
    <property type="entry name" value="BLL1576 PROTEIN"/>
    <property type="match status" value="1"/>
</dbReference>
<sequence>RYQGILERLCSMNKVQVFNTPGTFHEYPIGSSLLVPSADESREKIVLGNIFLRFENDSLKAKLSELAKENAQLNKENEHTRPPFPKDKVKKFHQYTLESCPDCSGPLKPCDDKESIVIQQVEIKDVPIIIEEHKGYAYWCENCQKVHYAPIPEDIVKAGLCGPSLIALVGYMKSSLHASFSTIRKFLRDVVKISISRGQPAKLISHEALRY</sequence>
<dbReference type="InterPro" id="IPR052344">
    <property type="entry name" value="Transposase-related"/>
</dbReference>
<dbReference type="PANTHER" id="PTHR33678:SF1">
    <property type="entry name" value="BLL1576 PROTEIN"/>
    <property type="match status" value="1"/>
</dbReference>